<sequence length="299" mass="33635">MKRYPIDRRSLLRNTITSAIGLTALPYIGTRALADDAPAQRALKGNINHAVARWTFDFLTLEELCQLSTQLGIKAIDLVGPDEWPVLQRHGLDSSMCNGAELSLEDGWGDSRFHSELIERYLNHIDLVSQAGYTNLICFSGNARGMNPEQGLDNAEAGLKQILPHAEEGGVVLQMELFNSKIDHPDYLCDNSAWGIELCQRLDSPNFKLLYDIYHMQISEGDIIRTIRENHHFFGHYHTAGVPGRHEIDDTQELNYPAICRAIRDTGFKGYIAQEFLPDRTSQQEKIASLRAAIQLCDV</sequence>
<dbReference type="PROSITE" id="PS51318">
    <property type="entry name" value="TAT"/>
    <property type="match status" value="1"/>
</dbReference>
<gene>
    <name evidence="3" type="ORF">CPA45_15350</name>
</gene>
<dbReference type="Gene3D" id="3.20.20.150">
    <property type="entry name" value="Divalent-metal-dependent TIM barrel enzymes"/>
    <property type="match status" value="1"/>
</dbReference>
<dbReference type="InterPro" id="IPR006311">
    <property type="entry name" value="TAT_signal"/>
</dbReference>
<dbReference type="InterPro" id="IPR013022">
    <property type="entry name" value="Xyl_isomerase-like_TIM-brl"/>
</dbReference>
<protein>
    <submittedName>
        <fullName evidence="3">Hydroxypyruvate isomerase</fullName>
    </submittedName>
</protein>
<dbReference type="GO" id="GO:0016853">
    <property type="term" value="F:isomerase activity"/>
    <property type="evidence" value="ECO:0007669"/>
    <property type="project" value="UniProtKB-KW"/>
</dbReference>
<dbReference type="SUPFAM" id="SSF51658">
    <property type="entry name" value="Xylose isomerase-like"/>
    <property type="match status" value="1"/>
</dbReference>
<dbReference type="PANTHER" id="PTHR43489">
    <property type="entry name" value="ISOMERASE"/>
    <property type="match status" value="1"/>
</dbReference>
<dbReference type="InterPro" id="IPR050417">
    <property type="entry name" value="Sugar_Epim/Isomerase"/>
</dbReference>
<evidence type="ECO:0000256" key="1">
    <source>
        <dbReference type="ARBA" id="ARBA00023235"/>
    </source>
</evidence>
<keyword evidence="3" id="KW-0670">Pyruvate</keyword>
<organism evidence="3 4">
    <name type="scientific">Vreelandella nigrificans</name>
    <dbReference type="NCBI Taxonomy" id="2042704"/>
    <lineage>
        <taxon>Bacteria</taxon>
        <taxon>Pseudomonadati</taxon>
        <taxon>Pseudomonadota</taxon>
        <taxon>Gammaproteobacteria</taxon>
        <taxon>Oceanospirillales</taxon>
        <taxon>Halomonadaceae</taxon>
        <taxon>Vreelandella</taxon>
    </lineage>
</organism>
<keyword evidence="4" id="KW-1185">Reference proteome</keyword>
<dbReference type="InterPro" id="IPR036237">
    <property type="entry name" value="Xyl_isomerase-like_sf"/>
</dbReference>
<accession>A0A2A4HL63</accession>
<dbReference type="RefSeq" id="WP_096652955.1">
    <property type="nucleotide sequence ID" value="NZ_NWUX01000015.1"/>
</dbReference>
<comment type="caution">
    <text evidence="3">The sequence shown here is derived from an EMBL/GenBank/DDBJ whole genome shotgun (WGS) entry which is preliminary data.</text>
</comment>
<dbReference type="Pfam" id="PF01261">
    <property type="entry name" value="AP_endonuc_2"/>
    <property type="match status" value="1"/>
</dbReference>
<feature type="domain" description="Xylose isomerase-like TIM barrel" evidence="2">
    <location>
        <begin position="110"/>
        <end position="291"/>
    </location>
</feature>
<evidence type="ECO:0000313" key="3">
    <source>
        <dbReference type="EMBL" id="PCF94774.1"/>
    </source>
</evidence>
<evidence type="ECO:0000313" key="4">
    <source>
        <dbReference type="Proteomes" id="UP000218677"/>
    </source>
</evidence>
<dbReference type="OrthoDB" id="9786584at2"/>
<dbReference type="PANTHER" id="PTHR43489:SF3">
    <property type="entry name" value="XYLOSE ISOMERASE DOMAIN PROTEIN TIM BARREL"/>
    <property type="match status" value="1"/>
</dbReference>
<evidence type="ECO:0000259" key="2">
    <source>
        <dbReference type="Pfam" id="PF01261"/>
    </source>
</evidence>
<reference evidence="4" key="1">
    <citation type="submission" date="2017-09" db="EMBL/GenBank/DDBJ databases">
        <authorList>
            <person name="Cho G.-S."/>
            <person name="Oguntoyinbo F.A."/>
            <person name="Cnockaert M."/>
            <person name="Kabisch J."/>
            <person name="Neve H."/>
            <person name="Bockelmann W."/>
            <person name="Wenning M."/>
            <person name="Franz C.M."/>
            <person name="Vandamme P."/>
        </authorList>
    </citation>
    <scope>NUCLEOTIDE SEQUENCE [LARGE SCALE GENOMIC DNA]</scope>
    <source>
        <strain evidence="4">MBT G8648</strain>
    </source>
</reference>
<dbReference type="AlphaFoldDB" id="A0A2A4HL63"/>
<name>A0A2A4HL63_9GAMM</name>
<dbReference type="EMBL" id="NWUX01000015">
    <property type="protein sequence ID" value="PCF94774.1"/>
    <property type="molecule type" value="Genomic_DNA"/>
</dbReference>
<proteinExistence type="predicted"/>
<dbReference type="Proteomes" id="UP000218677">
    <property type="component" value="Unassembled WGS sequence"/>
</dbReference>
<keyword evidence="1 3" id="KW-0413">Isomerase</keyword>